<dbReference type="Proteomes" id="UP000247973">
    <property type="component" value="Unassembled WGS sequence"/>
</dbReference>
<accession>A0A2V3PLC1</accession>
<proteinExistence type="predicted"/>
<name>A0A2V3PLC1_9BACT</name>
<organism evidence="1 2">
    <name type="scientific">Dysgonomonas alginatilytica</name>
    <dbReference type="NCBI Taxonomy" id="1605892"/>
    <lineage>
        <taxon>Bacteria</taxon>
        <taxon>Pseudomonadati</taxon>
        <taxon>Bacteroidota</taxon>
        <taxon>Bacteroidia</taxon>
        <taxon>Bacteroidales</taxon>
        <taxon>Dysgonomonadaceae</taxon>
        <taxon>Dysgonomonas</taxon>
    </lineage>
</organism>
<evidence type="ECO:0000313" key="2">
    <source>
        <dbReference type="Proteomes" id="UP000247973"/>
    </source>
</evidence>
<dbReference type="OrthoDB" id="1035143at2"/>
<sequence length="169" mass="19293">MAKKGLLFDTLDEESKKKLGITQESLIFSIGSVHSIKMTEDDGITLKEEDKERGYRPKMAVIIAIKDDTYYGSVLVNSNPNTKFIKEEDIKKDLHPISKDDYSFIKDGYDPSFVDCGKLFSFTKERLKKENNFKGNLSPTDCNDVLERVKKSERIEPLDLIDFGVIDID</sequence>
<comment type="caution">
    <text evidence="1">The sequence shown here is derived from an EMBL/GenBank/DDBJ whole genome shotgun (WGS) entry which is preliminary data.</text>
</comment>
<keyword evidence="2" id="KW-1185">Reference proteome</keyword>
<reference evidence="1 2" key="1">
    <citation type="submission" date="2018-03" db="EMBL/GenBank/DDBJ databases">
        <title>Genomic Encyclopedia of Archaeal and Bacterial Type Strains, Phase II (KMG-II): from individual species to whole genera.</title>
        <authorList>
            <person name="Goeker M."/>
        </authorList>
    </citation>
    <scope>NUCLEOTIDE SEQUENCE [LARGE SCALE GENOMIC DNA]</scope>
    <source>
        <strain evidence="1 2">DSM 100214</strain>
    </source>
</reference>
<gene>
    <name evidence="1" type="ORF">CLV62_1304</name>
</gene>
<dbReference type="EMBL" id="QICL01000030">
    <property type="protein sequence ID" value="PXV60156.1"/>
    <property type="molecule type" value="Genomic_DNA"/>
</dbReference>
<dbReference type="AlphaFoldDB" id="A0A2V3PLC1"/>
<dbReference type="RefSeq" id="WP_110312091.1">
    <property type="nucleotide sequence ID" value="NZ_QICL01000030.1"/>
</dbReference>
<evidence type="ECO:0000313" key="1">
    <source>
        <dbReference type="EMBL" id="PXV60156.1"/>
    </source>
</evidence>
<protein>
    <submittedName>
        <fullName evidence="1">Uncharacterized protein</fullName>
    </submittedName>
</protein>